<dbReference type="InterPro" id="IPR024211">
    <property type="entry name" value="DUF3841"/>
</dbReference>
<proteinExistence type="predicted"/>
<gene>
    <name evidence="2" type="ORF">ACFO0C_44085</name>
</gene>
<feature type="region of interest" description="Disordered" evidence="1">
    <location>
        <begin position="212"/>
        <end position="259"/>
    </location>
</feature>
<reference evidence="3" key="1">
    <citation type="journal article" date="2019" name="Int. J. Syst. Evol. Microbiol.">
        <title>The Global Catalogue of Microorganisms (GCM) 10K type strain sequencing project: providing services to taxonomists for standard genome sequencing and annotation.</title>
        <authorList>
            <consortium name="The Broad Institute Genomics Platform"/>
            <consortium name="The Broad Institute Genome Sequencing Center for Infectious Disease"/>
            <person name="Wu L."/>
            <person name="Ma J."/>
        </authorList>
    </citation>
    <scope>NUCLEOTIDE SEQUENCE [LARGE SCALE GENOMIC DNA]</scope>
    <source>
        <strain evidence="3">TBRC 5832</strain>
    </source>
</reference>
<dbReference type="Pfam" id="PF12952">
    <property type="entry name" value="DUF3841"/>
    <property type="match status" value="1"/>
</dbReference>
<organism evidence="2 3">
    <name type="scientific">Actinoplanes subglobosus</name>
    <dbReference type="NCBI Taxonomy" id="1547892"/>
    <lineage>
        <taxon>Bacteria</taxon>
        <taxon>Bacillati</taxon>
        <taxon>Actinomycetota</taxon>
        <taxon>Actinomycetes</taxon>
        <taxon>Micromonosporales</taxon>
        <taxon>Micromonosporaceae</taxon>
        <taxon>Actinoplanes</taxon>
    </lineage>
</organism>
<evidence type="ECO:0000313" key="3">
    <source>
        <dbReference type="Proteomes" id="UP001595867"/>
    </source>
</evidence>
<keyword evidence="3" id="KW-1185">Reference proteome</keyword>
<dbReference type="EMBL" id="JBHSBL010000029">
    <property type="protein sequence ID" value="MFC4071957.1"/>
    <property type="molecule type" value="Genomic_DNA"/>
</dbReference>
<dbReference type="Proteomes" id="UP001595867">
    <property type="component" value="Unassembled WGS sequence"/>
</dbReference>
<evidence type="ECO:0000313" key="2">
    <source>
        <dbReference type="EMBL" id="MFC4071957.1"/>
    </source>
</evidence>
<comment type="caution">
    <text evidence="2">The sequence shown here is derived from an EMBL/GenBank/DDBJ whole genome shotgun (WGS) entry which is preliminary data.</text>
</comment>
<sequence length="259" mass="28702">MVIPRITTVDTAVAPGRLACDIRHATLTLYSILSPQAWDTLAGDGILTGREDLIDPLFVASYRWIRRAAALRGLGDEWPVWLWARTTRRDLIDSVRFAAREKPGSVLITARIPRHRVLLSHFDAWHYVLNDWPAFEPTATDAEMDRIDSAIAEFTGWKPHEPKPPQLERIIEDTWDLIFDTTLWPPTNLWQATVPELRLGDVIDAVVAEPRRGSGNRRRIGPESYEAATLTPAEPNPAGRTGGMETVSGSAVTGPAGAA</sequence>
<dbReference type="RefSeq" id="WP_378072828.1">
    <property type="nucleotide sequence ID" value="NZ_JBHSBL010000029.1"/>
</dbReference>
<accession>A0ABV8J613</accession>
<evidence type="ECO:0000256" key="1">
    <source>
        <dbReference type="SAM" id="MobiDB-lite"/>
    </source>
</evidence>
<name>A0ABV8J613_9ACTN</name>
<protein>
    <submittedName>
        <fullName evidence="2">DUF3841 domain-containing protein</fullName>
    </submittedName>
</protein>